<dbReference type="InterPro" id="IPR002563">
    <property type="entry name" value="Flavin_Rdtase-like_dom"/>
</dbReference>
<dbReference type="PANTHER" id="PTHR30466">
    <property type="entry name" value="FLAVIN REDUCTASE"/>
    <property type="match status" value="1"/>
</dbReference>
<feature type="domain" description="Flavin reductase like" evidence="3">
    <location>
        <begin position="20"/>
        <end position="161"/>
    </location>
</feature>
<evidence type="ECO:0000313" key="4">
    <source>
        <dbReference type="EMBL" id="MCT7661859.1"/>
    </source>
</evidence>
<reference evidence="5" key="1">
    <citation type="submission" date="2023-07" db="EMBL/GenBank/DDBJ databases">
        <authorList>
            <person name="Deng Y."/>
            <person name="Zhang Y.-Q."/>
        </authorList>
    </citation>
    <scope>NUCLEOTIDE SEQUENCE [LARGE SCALE GENOMIC DNA]</scope>
    <source>
        <strain evidence="5">CPCC 205710</strain>
    </source>
</reference>
<comment type="caution">
    <text evidence="4">The sequence shown here is derived from an EMBL/GenBank/DDBJ whole genome shotgun (WGS) entry which is preliminary data.</text>
</comment>
<organism evidence="4 5">
    <name type="scientific">Mycobacterium deserti</name>
    <dbReference type="NCBI Taxonomy" id="2978347"/>
    <lineage>
        <taxon>Bacteria</taxon>
        <taxon>Bacillati</taxon>
        <taxon>Actinomycetota</taxon>
        <taxon>Actinomycetes</taxon>
        <taxon>Mycobacteriales</taxon>
        <taxon>Mycobacteriaceae</taxon>
        <taxon>Mycobacterium</taxon>
    </lineage>
</organism>
<evidence type="ECO:0000256" key="1">
    <source>
        <dbReference type="ARBA" id="ARBA00008898"/>
    </source>
</evidence>
<dbReference type="SMART" id="SM00903">
    <property type="entry name" value="Flavin_Reduct"/>
    <property type="match status" value="1"/>
</dbReference>
<keyword evidence="5" id="KW-1185">Reference proteome</keyword>
<dbReference type="InterPro" id="IPR012349">
    <property type="entry name" value="Split_barrel_FMN-bd"/>
</dbReference>
<keyword evidence="2" id="KW-0560">Oxidoreductase</keyword>
<dbReference type="PANTHER" id="PTHR30466:SF1">
    <property type="entry name" value="FMN REDUCTASE (NADH) RUTF"/>
    <property type="match status" value="1"/>
</dbReference>
<proteinExistence type="inferred from homology"/>
<evidence type="ECO:0000313" key="5">
    <source>
        <dbReference type="Proteomes" id="UP001206639"/>
    </source>
</evidence>
<dbReference type="Proteomes" id="UP001206639">
    <property type="component" value="Unassembled WGS sequence"/>
</dbReference>
<protein>
    <submittedName>
        <fullName evidence="4">Flavin reductase family protein</fullName>
    </submittedName>
</protein>
<dbReference type="SUPFAM" id="SSF50475">
    <property type="entry name" value="FMN-binding split barrel"/>
    <property type="match status" value="1"/>
</dbReference>
<dbReference type="Gene3D" id="2.30.110.10">
    <property type="entry name" value="Electron Transport, Fmn-binding Protein, Chain A"/>
    <property type="match status" value="1"/>
</dbReference>
<gene>
    <name evidence="4" type="ORF">N4S67_26025</name>
</gene>
<dbReference type="Pfam" id="PF01613">
    <property type="entry name" value="Flavin_Reduct"/>
    <property type="match status" value="1"/>
</dbReference>
<name>A0ABT2MHV1_9MYCO</name>
<dbReference type="EMBL" id="JAODWD010000007">
    <property type="protein sequence ID" value="MCT7661859.1"/>
    <property type="molecule type" value="Genomic_DNA"/>
</dbReference>
<evidence type="ECO:0000259" key="3">
    <source>
        <dbReference type="SMART" id="SM00903"/>
    </source>
</evidence>
<accession>A0ABT2MHV1</accession>
<comment type="similarity">
    <text evidence="1">Belongs to the non-flavoprotein flavin reductase family.</text>
</comment>
<sequence length="176" mass="18898">MPSNLLEKIQRPVGELRACLGSYPTGVTIVAARHDDDVAGMTLNSFISVSLEPPRVLVSLAHGTRTLAVTQKSQSFTVNVLQDSQQRIARAFAARGSSFPSEYVGLEDGSWLTVHGALVVFRCRVAETIAIGDHELVVGAVEEFRVGGGHPLVFCRGAFTDLRGAAVTRRLTATNH</sequence>
<dbReference type="InterPro" id="IPR050268">
    <property type="entry name" value="NADH-dep_flavin_reductase"/>
</dbReference>
<dbReference type="RefSeq" id="WP_260995934.1">
    <property type="nucleotide sequence ID" value="NZ_JAODWD010000007.1"/>
</dbReference>
<evidence type="ECO:0000256" key="2">
    <source>
        <dbReference type="ARBA" id="ARBA00023002"/>
    </source>
</evidence>